<evidence type="ECO:0000313" key="3">
    <source>
        <dbReference type="Proteomes" id="UP000049578"/>
    </source>
</evidence>
<reference evidence="2 3" key="1">
    <citation type="submission" date="2015-08" db="EMBL/GenBank/DDBJ databases">
        <title>Genome sequence of Streptococcus phocae subsp. phocae ATCC 51973T isolated from liver specimen obtained from seal.</title>
        <authorList>
            <person name="Avendano-Herrera R."/>
        </authorList>
    </citation>
    <scope>NUCLEOTIDE SEQUENCE [LARGE SCALE GENOMIC DNA]</scope>
    <source>
        <strain evidence="2 3">ATCC 51973</strain>
    </source>
</reference>
<proteinExistence type="inferred from homology"/>
<gene>
    <name evidence="2" type="ORF">AKK44_01410</name>
</gene>
<dbReference type="GO" id="GO:0033194">
    <property type="term" value="P:response to hydroperoxide"/>
    <property type="evidence" value="ECO:0007669"/>
    <property type="project" value="TreeGrafter"/>
</dbReference>
<evidence type="ECO:0000256" key="1">
    <source>
        <dbReference type="HAMAP-Rule" id="MF_00652"/>
    </source>
</evidence>
<dbReference type="PATRIC" id="fig|119224.3.peg.1409"/>
<dbReference type="NCBIfam" id="NF002543">
    <property type="entry name" value="PRK02101.1-4"/>
    <property type="match status" value="1"/>
</dbReference>
<sequence>MLIFLIPTAKDMKPADTSYTHQLSPESEPILQALTQLSTEELAKAYKIKPEAAQREAQRLTAIAEGTSPAYPAYQLFNGLMYRHILTRNLTQAQRDYFLQRVYIASSFYGIIPVNYPIAEHRLDFQTKVRIANTSLKQYWRPKYDQFAQEHTTIVSLLSSEFESVFSKHLKSLWISPVFMEEKEGQLKTHATISKKARGDFLTACITQQCQTKEDLKKLVFSGFCYDNHRSTDTTYVYIKKEA</sequence>
<organism evidence="2 3">
    <name type="scientific">Streptococcus phocae</name>
    <dbReference type="NCBI Taxonomy" id="119224"/>
    <lineage>
        <taxon>Bacteria</taxon>
        <taxon>Bacillati</taxon>
        <taxon>Bacillota</taxon>
        <taxon>Bacilli</taxon>
        <taxon>Lactobacillales</taxon>
        <taxon>Streptococcaceae</taxon>
        <taxon>Streptococcus</taxon>
    </lineage>
</organism>
<accession>A0A0P6STD7</accession>
<protein>
    <recommendedName>
        <fullName evidence="1">UPF0246 protein AKK44_01410</fullName>
    </recommendedName>
</protein>
<name>A0A0P6STD7_9STRE</name>
<dbReference type="AlphaFoldDB" id="A0A0P6STD7"/>
<dbReference type="PANTHER" id="PTHR30283">
    <property type="entry name" value="PEROXIDE STRESS RESPONSE PROTEIN YAAA"/>
    <property type="match status" value="1"/>
</dbReference>
<dbReference type="Proteomes" id="UP000049578">
    <property type="component" value="Unassembled WGS sequence"/>
</dbReference>
<dbReference type="EMBL" id="LHQM01000005">
    <property type="protein sequence ID" value="KPJ23065.1"/>
    <property type="molecule type" value="Genomic_DNA"/>
</dbReference>
<dbReference type="RefSeq" id="WP_054278190.1">
    <property type="nucleotide sequence ID" value="NZ_LHQM01000005.1"/>
</dbReference>
<dbReference type="PANTHER" id="PTHR30283:SF4">
    <property type="entry name" value="PEROXIDE STRESS RESISTANCE PROTEIN YAAA"/>
    <property type="match status" value="1"/>
</dbReference>
<dbReference type="InterPro" id="IPR005583">
    <property type="entry name" value="YaaA"/>
</dbReference>
<evidence type="ECO:0000313" key="2">
    <source>
        <dbReference type="EMBL" id="KPJ23065.1"/>
    </source>
</evidence>
<comment type="similarity">
    <text evidence="1">Belongs to the UPF0246 family.</text>
</comment>
<keyword evidence="3" id="KW-1185">Reference proteome</keyword>
<comment type="caution">
    <text evidence="2">The sequence shown here is derived from an EMBL/GenBank/DDBJ whole genome shotgun (WGS) entry which is preliminary data.</text>
</comment>
<dbReference type="Pfam" id="PF03883">
    <property type="entry name" value="H2O2_YaaD"/>
    <property type="match status" value="1"/>
</dbReference>
<dbReference type="GO" id="GO:0005829">
    <property type="term" value="C:cytosol"/>
    <property type="evidence" value="ECO:0007669"/>
    <property type="project" value="TreeGrafter"/>
</dbReference>
<dbReference type="HAMAP" id="MF_00652">
    <property type="entry name" value="UPF0246"/>
    <property type="match status" value="1"/>
</dbReference>